<keyword evidence="1" id="KW-0472">Membrane</keyword>
<feature type="transmembrane region" description="Helical" evidence="1">
    <location>
        <begin position="261"/>
        <end position="282"/>
    </location>
</feature>
<comment type="caution">
    <text evidence="2">The sequence shown here is derived from an EMBL/GenBank/DDBJ whole genome shotgun (WGS) entry which is preliminary data.</text>
</comment>
<keyword evidence="1" id="KW-1133">Transmembrane helix</keyword>
<accession>A0A9N7NBX6</accession>
<evidence type="ECO:0000313" key="2">
    <source>
        <dbReference type="EMBL" id="CAA0826828.1"/>
    </source>
</evidence>
<sequence length="287" mass="32866">MTSPNTRSSNKTPNPQKNAITFTKLRKRNKITIIVLTSFLITLTLITGALMTYLSHSNTWPSENSVPFNNLVLFYSGPCRAQPCWRVHNTIINTRSIFEPDRVFNLVLQKSVQDLEDIISLINGGPSIQMRADSQHMNVSDDGDKNRTALQNCVDSLRNGSGQIGSVFQISPFLGMQSGEQRGETIKRIMAAEENLEACARGLENDVDEWTARIGLREKVLRVKVHLRSSRENFFTDEYDDVWVKFWNDFVAKWRMTYGDAFLVFVGGIQLLFMFFLVWTLFKFCCR</sequence>
<protein>
    <submittedName>
        <fullName evidence="2">Uncharacterized protein</fullName>
    </submittedName>
</protein>
<organism evidence="2 3">
    <name type="scientific">Striga hermonthica</name>
    <name type="common">Purple witchweed</name>
    <name type="synonym">Buchnera hermonthica</name>
    <dbReference type="NCBI Taxonomy" id="68872"/>
    <lineage>
        <taxon>Eukaryota</taxon>
        <taxon>Viridiplantae</taxon>
        <taxon>Streptophyta</taxon>
        <taxon>Embryophyta</taxon>
        <taxon>Tracheophyta</taxon>
        <taxon>Spermatophyta</taxon>
        <taxon>Magnoliopsida</taxon>
        <taxon>eudicotyledons</taxon>
        <taxon>Gunneridae</taxon>
        <taxon>Pentapetalae</taxon>
        <taxon>asterids</taxon>
        <taxon>lamiids</taxon>
        <taxon>Lamiales</taxon>
        <taxon>Orobanchaceae</taxon>
        <taxon>Buchnereae</taxon>
        <taxon>Striga</taxon>
    </lineage>
</organism>
<evidence type="ECO:0000256" key="1">
    <source>
        <dbReference type="SAM" id="Phobius"/>
    </source>
</evidence>
<proteinExistence type="predicted"/>
<reference evidence="2" key="1">
    <citation type="submission" date="2019-12" db="EMBL/GenBank/DDBJ databases">
        <authorList>
            <person name="Scholes J."/>
        </authorList>
    </citation>
    <scope>NUCLEOTIDE SEQUENCE</scope>
</reference>
<name>A0A9N7NBX6_STRHE</name>
<feature type="transmembrane region" description="Helical" evidence="1">
    <location>
        <begin position="31"/>
        <end position="54"/>
    </location>
</feature>
<dbReference type="Proteomes" id="UP001153555">
    <property type="component" value="Unassembled WGS sequence"/>
</dbReference>
<gene>
    <name evidence="2" type="ORF">SHERM_02022</name>
</gene>
<dbReference type="OrthoDB" id="914040at2759"/>
<dbReference type="AlphaFoldDB" id="A0A9N7NBX6"/>
<keyword evidence="1" id="KW-0812">Transmembrane</keyword>
<evidence type="ECO:0000313" key="3">
    <source>
        <dbReference type="Proteomes" id="UP001153555"/>
    </source>
</evidence>
<keyword evidence="3" id="KW-1185">Reference proteome</keyword>
<dbReference type="EMBL" id="CACSLK010027624">
    <property type="protein sequence ID" value="CAA0826828.1"/>
    <property type="molecule type" value="Genomic_DNA"/>
</dbReference>